<dbReference type="AlphaFoldDB" id="A0A2B7YXW3"/>
<evidence type="ECO:0000313" key="8">
    <source>
        <dbReference type="EMBL" id="PGH26506.1"/>
    </source>
</evidence>
<dbReference type="SUPFAM" id="SSF56112">
    <property type="entry name" value="Protein kinase-like (PK-like)"/>
    <property type="match status" value="1"/>
</dbReference>
<evidence type="ECO:0000256" key="2">
    <source>
        <dbReference type="ARBA" id="ARBA00005543"/>
    </source>
</evidence>
<feature type="domain" description="Aminoglycoside phosphotransferase" evidence="7">
    <location>
        <begin position="63"/>
        <end position="197"/>
    </location>
</feature>
<evidence type="ECO:0000256" key="3">
    <source>
        <dbReference type="ARBA" id="ARBA00016197"/>
    </source>
</evidence>
<evidence type="ECO:0000256" key="5">
    <source>
        <dbReference type="ARBA" id="ARBA00023128"/>
    </source>
</evidence>
<sequence length="302" mass="33886">MSVSPHGILTGRASEDDLFAYRAQRWLWNESKQLQRRHIKFDVQNLIKVAEEAAGRAAVCTNITRLPEGNFNKVFLASMKDGRQLIVKIPNPNAGRPHYTTASEAATMDYLKSILNIPVPRILAYYCSRAKESKLGAEYIIMEKAPGIELGRVWDSLKGRDKANIAKQLGDLTARLSSARFASYGSLYYGRDLADDESRSIDVTFVVGPTTARGWFDDVRDEMDVHRGPWTSSGEVMDALVQREIACLNAFSSFPTDRQHGIFNGPDGYRPAHNAKVKVLRDFQKICLHILPKRESLNEGII</sequence>
<dbReference type="OrthoDB" id="2906425at2759"/>
<dbReference type="InterPro" id="IPR011009">
    <property type="entry name" value="Kinase-like_dom_sf"/>
</dbReference>
<keyword evidence="4" id="KW-0809">Transit peptide</keyword>
<comment type="caution">
    <text evidence="8">The sequence shown here is derived from an EMBL/GenBank/DDBJ whole genome shotgun (WGS) entry which is preliminary data.</text>
</comment>
<comment type="subcellular location">
    <subcellularLocation>
        <location evidence="1">Mitochondrion</location>
    </subcellularLocation>
</comment>
<keyword evidence="9" id="KW-1185">Reference proteome</keyword>
<dbReference type="PANTHER" id="PTHR36091">
    <property type="entry name" value="ALTERED INHERITANCE OF MITOCHONDRIA PROTEIN 9, MITOCHONDRIAL"/>
    <property type="match status" value="1"/>
</dbReference>
<comment type="similarity">
    <text evidence="2">Belongs to the AIM9 family.</text>
</comment>
<protein>
    <recommendedName>
        <fullName evidence="3">Altered inheritance of mitochondria protein 9, mitochondrial</fullName>
    </recommendedName>
    <alternativeName>
        <fullName evidence="6">Found in mitochondrial proteome protein 29</fullName>
    </alternativeName>
</protein>
<evidence type="ECO:0000313" key="9">
    <source>
        <dbReference type="Proteomes" id="UP000224634"/>
    </source>
</evidence>
<evidence type="ECO:0000256" key="1">
    <source>
        <dbReference type="ARBA" id="ARBA00004173"/>
    </source>
</evidence>
<organism evidence="8 9">
    <name type="scientific">Polytolypa hystricis (strain UAMH7299)</name>
    <dbReference type="NCBI Taxonomy" id="1447883"/>
    <lineage>
        <taxon>Eukaryota</taxon>
        <taxon>Fungi</taxon>
        <taxon>Dikarya</taxon>
        <taxon>Ascomycota</taxon>
        <taxon>Pezizomycotina</taxon>
        <taxon>Eurotiomycetes</taxon>
        <taxon>Eurotiomycetidae</taxon>
        <taxon>Onygenales</taxon>
        <taxon>Onygenales incertae sedis</taxon>
        <taxon>Polytolypa</taxon>
    </lineage>
</organism>
<dbReference type="PANTHER" id="PTHR36091:SF1">
    <property type="entry name" value="ALTERED INHERITANCE OF MITOCHONDRIA PROTEIN 9, MITOCHONDRIAL"/>
    <property type="match status" value="1"/>
</dbReference>
<dbReference type="Pfam" id="PF01636">
    <property type="entry name" value="APH"/>
    <property type="match status" value="1"/>
</dbReference>
<name>A0A2B7YXW3_POLH7</name>
<dbReference type="Gene3D" id="3.30.200.20">
    <property type="entry name" value="Phosphorylase Kinase, domain 1"/>
    <property type="match status" value="1"/>
</dbReference>
<keyword evidence="5" id="KW-0496">Mitochondrion</keyword>
<accession>A0A2B7YXW3</accession>
<dbReference type="InterPro" id="IPR051035">
    <property type="entry name" value="Mito_inheritance_9"/>
</dbReference>
<dbReference type="GO" id="GO:0005739">
    <property type="term" value="C:mitochondrion"/>
    <property type="evidence" value="ECO:0007669"/>
    <property type="project" value="UniProtKB-SubCell"/>
</dbReference>
<proteinExistence type="inferred from homology"/>
<gene>
    <name evidence="8" type="ORF">AJ80_01820</name>
</gene>
<dbReference type="Proteomes" id="UP000224634">
    <property type="component" value="Unassembled WGS sequence"/>
</dbReference>
<dbReference type="CDD" id="cd05120">
    <property type="entry name" value="APH_ChoK_like"/>
    <property type="match status" value="1"/>
</dbReference>
<reference evidence="8 9" key="1">
    <citation type="submission" date="2017-10" db="EMBL/GenBank/DDBJ databases">
        <title>Comparative genomics in systemic dimorphic fungi from Ajellomycetaceae.</title>
        <authorList>
            <person name="Munoz J.F."/>
            <person name="Mcewen J.G."/>
            <person name="Clay O.K."/>
            <person name="Cuomo C.A."/>
        </authorList>
    </citation>
    <scope>NUCLEOTIDE SEQUENCE [LARGE SCALE GENOMIC DNA]</scope>
    <source>
        <strain evidence="8 9">UAMH7299</strain>
    </source>
</reference>
<evidence type="ECO:0000256" key="6">
    <source>
        <dbReference type="ARBA" id="ARBA00031849"/>
    </source>
</evidence>
<dbReference type="InterPro" id="IPR002575">
    <property type="entry name" value="Aminoglycoside_PTrfase"/>
</dbReference>
<evidence type="ECO:0000256" key="4">
    <source>
        <dbReference type="ARBA" id="ARBA00022946"/>
    </source>
</evidence>
<evidence type="ECO:0000259" key="7">
    <source>
        <dbReference type="Pfam" id="PF01636"/>
    </source>
</evidence>
<dbReference type="EMBL" id="PDNA01000016">
    <property type="protein sequence ID" value="PGH26506.1"/>
    <property type="molecule type" value="Genomic_DNA"/>
</dbReference>